<evidence type="ECO:0000259" key="1">
    <source>
        <dbReference type="Pfam" id="PF13472"/>
    </source>
</evidence>
<keyword evidence="3" id="KW-1185">Reference proteome</keyword>
<dbReference type="RefSeq" id="WP_328856912.1">
    <property type="nucleotide sequence ID" value="NZ_CP108021.1"/>
</dbReference>
<dbReference type="Pfam" id="PF13472">
    <property type="entry name" value="Lipase_GDSL_2"/>
    <property type="match status" value="1"/>
</dbReference>
<evidence type="ECO:0000313" key="2">
    <source>
        <dbReference type="EMBL" id="WUM19403.1"/>
    </source>
</evidence>
<dbReference type="Proteomes" id="UP001432128">
    <property type="component" value="Chromosome"/>
</dbReference>
<reference evidence="2 3" key="1">
    <citation type="submission" date="2022-10" db="EMBL/GenBank/DDBJ databases">
        <title>The complete genomes of actinobacterial strains from the NBC collection.</title>
        <authorList>
            <person name="Joergensen T.S."/>
            <person name="Alvarez Arevalo M."/>
            <person name="Sterndorff E.B."/>
            <person name="Faurdal D."/>
            <person name="Vuksanovic O."/>
            <person name="Mourched A.-S."/>
            <person name="Charusanti P."/>
            <person name="Shaw S."/>
            <person name="Blin K."/>
            <person name="Weber T."/>
        </authorList>
    </citation>
    <scope>NUCLEOTIDE SEQUENCE [LARGE SCALE GENOMIC DNA]</scope>
    <source>
        <strain evidence="2 3">NBC_00319</strain>
    </source>
</reference>
<dbReference type="KEGG" id="whr:OG579_17090"/>
<feature type="domain" description="SGNH hydrolase-type esterase" evidence="1">
    <location>
        <begin position="2"/>
        <end position="123"/>
    </location>
</feature>
<proteinExistence type="predicted"/>
<dbReference type="InterPro" id="IPR036514">
    <property type="entry name" value="SGNH_hydro_sf"/>
</dbReference>
<sequence length="179" mass="18978">MIGDTILRGSYASSPDRTYRARITTELQKRGAVGVTAPFQGNGSTAQALAEAKFDGGFQVAIVELGTNDFEGNVPASTFKTSYGQLLDKIRSTSPSAALICVGIWRPVRFGADYRSAIADSCATRGGKYRAIGNIYDGVETRGPAGRPAAGGISDDEKPNDFGHSEIADRILEIIDDGR</sequence>
<protein>
    <submittedName>
        <fullName evidence="2">SGNH/GDSL hydrolase family protein</fullName>
    </submittedName>
</protein>
<gene>
    <name evidence="2" type="ORF">OG579_17090</name>
</gene>
<dbReference type="InterPro" id="IPR013830">
    <property type="entry name" value="SGNH_hydro"/>
</dbReference>
<keyword evidence="2" id="KW-0378">Hydrolase</keyword>
<dbReference type="Gene3D" id="3.40.50.1110">
    <property type="entry name" value="SGNH hydrolase"/>
    <property type="match status" value="1"/>
</dbReference>
<dbReference type="AlphaFoldDB" id="A0AAU4K007"/>
<evidence type="ECO:0000313" key="3">
    <source>
        <dbReference type="Proteomes" id="UP001432128"/>
    </source>
</evidence>
<name>A0AAU4K007_9NOCA</name>
<dbReference type="SUPFAM" id="SSF52266">
    <property type="entry name" value="SGNH hydrolase"/>
    <property type="match status" value="1"/>
</dbReference>
<organism evidence="2 3">
    <name type="scientific">Williamsia herbipolensis</name>
    <dbReference type="NCBI Taxonomy" id="1603258"/>
    <lineage>
        <taxon>Bacteria</taxon>
        <taxon>Bacillati</taxon>
        <taxon>Actinomycetota</taxon>
        <taxon>Actinomycetes</taxon>
        <taxon>Mycobacteriales</taxon>
        <taxon>Nocardiaceae</taxon>
        <taxon>Williamsia</taxon>
    </lineage>
</organism>
<accession>A0AAU4K007</accession>
<dbReference type="CDD" id="cd00229">
    <property type="entry name" value="SGNH_hydrolase"/>
    <property type="match status" value="1"/>
</dbReference>
<dbReference type="EMBL" id="CP108021">
    <property type="protein sequence ID" value="WUM19403.1"/>
    <property type="molecule type" value="Genomic_DNA"/>
</dbReference>
<dbReference type="GO" id="GO:0016787">
    <property type="term" value="F:hydrolase activity"/>
    <property type="evidence" value="ECO:0007669"/>
    <property type="project" value="UniProtKB-KW"/>
</dbReference>